<reference evidence="1 2" key="1">
    <citation type="journal article" date="2012" name="BMC Genomics">
        <title>Sequencing the genome of Marssonina brunnea reveals fungus-poplar co-evolution.</title>
        <authorList>
            <person name="Zhu S."/>
            <person name="Cao Y.-Z."/>
            <person name="Jiang C."/>
            <person name="Tan B.-Y."/>
            <person name="Wang Z."/>
            <person name="Feng S."/>
            <person name="Zhang L."/>
            <person name="Su X.-H."/>
            <person name="Brejova B."/>
            <person name="Vinar T."/>
            <person name="Xu M."/>
            <person name="Wang M.-X."/>
            <person name="Zhang S.-G."/>
            <person name="Huang M.-R."/>
            <person name="Wu R."/>
            <person name="Zhou Y."/>
        </authorList>
    </citation>
    <scope>NUCLEOTIDE SEQUENCE [LARGE SCALE GENOMIC DNA]</scope>
    <source>
        <strain evidence="1 2">MB_m1</strain>
    </source>
</reference>
<proteinExistence type="predicted"/>
<dbReference type="KEGG" id="mbe:MBM_09446"/>
<organism evidence="1 2">
    <name type="scientific">Marssonina brunnea f. sp. multigermtubi (strain MB_m1)</name>
    <name type="common">Marssonina leaf spot fungus</name>
    <dbReference type="NCBI Taxonomy" id="1072389"/>
    <lineage>
        <taxon>Eukaryota</taxon>
        <taxon>Fungi</taxon>
        <taxon>Dikarya</taxon>
        <taxon>Ascomycota</taxon>
        <taxon>Pezizomycotina</taxon>
        <taxon>Leotiomycetes</taxon>
        <taxon>Helotiales</taxon>
        <taxon>Drepanopezizaceae</taxon>
        <taxon>Drepanopeziza</taxon>
    </lineage>
</organism>
<sequence>METEKDHRASSTASGNEAVEAVASEIPKSSWPCLQIRSLLAPASITQISDPTRNVTMCGSGRQGGGLSGCRYSGVVDGVTEYMFRWPWSGSRNRFNANGSHQKDRVLGGDAFDRDWRVESQKVSFGYPEMALQ</sequence>
<evidence type="ECO:0000313" key="1">
    <source>
        <dbReference type="EMBL" id="EKD12412.1"/>
    </source>
</evidence>
<dbReference type="InParanoid" id="K1WJK2"/>
<dbReference type="EMBL" id="JH921458">
    <property type="protein sequence ID" value="EKD12412.1"/>
    <property type="molecule type" value="Genomic_DNA"/>
</dbReference>
<protein>
    <submittedName>
        <fullName evidence="1">Uncharacterized protein</fullName>
    </submittedName>
</protein>
<evidence type="ECO:0000313" key="2">
    <source>
        <dbReference type="Proteomes" id="UP000006753"/>
    </source>
</evidence>
<dbReference type="HOGENOM" id="CLU_1907151_0_0_1"/>
<dbReference type="Proteomes" id="UP000006753">
    <property type="component" value="Unassembled WGS sequence"/>
</dbReference>
<dbReference type="GeneID" id="18765381"/>
<accession>K1WJK2</accession>
<gene>
    <name evidence="1" type="ORF">MBM_09446</name>
</gene>
<keyword evidence="2" id="KW-1185">Reference proteome</keyword>
<dbReference type="AlphaFoldDB" id="K1WJK2"/>
<name>K1WJK2_MARBU</name>